<comment type="caution">
    <text evidence="1">The sequence shown here is derived from an EMBL/GenBank/DDBJ whole genome shotgun (WGS) entry which is preliminary data.</text>
</comment>
<accession>A0ACB9WUA8</accession>
<evidence type="ECO:0000313" key="1">
    <source>
        <dbReference type="EMBL" id="KAI4817083.1"/>
    </source>
</evidence>
<protein>
    <submittedName>
        <fullName evidence="1">Uncharacterized protein</fullName>
    </submittedName>
</protein>
<name>A0ACB9WUA8_CHAAC</name>
<keyword evidence="2" id="KW-1185">Reference proteome</keyword>
<dbReference type="Proteomes" id="UP001057452">
    <property type="component" value="Chromosome 12"/>
</dbReference>
<gene>
    <name evidence="1" type="ORF">KUCAC02_009369</name>
</gene>
<sequence length="108" mass="12241">MQDSVQEALRQQHRLNVELQDQLRAQQRHNNEQDAKCARQQTAAESLYEKQTRGHPCEMGSSDVSLNQGDDQSPEELPECSRVCCCLSGSTLCKQQLLGLWQIVTEQP</sequence>
<dbReference type="EMBL" id="CM043796">
    <property type="protein sequence ID" value="KAI4817083.1"/>
    <property type="molecule type" value="Genomic_DNA"/>
</dbReference>
<reference evidence="1" key="1">
    <citation type="submission" date="2022-05" db="EMBL/GenBank/DDBJ databases">
        <title>Chromosome-level genome of Chaenocephalus aceratus.</title>
        <authorList>
            <person name="Park H."/>
        </authorList>
    </citation>
    <scope>NUCLEOTIDE SEQUENCE</scope>
    <source>
        <strain evidence="1">KU_202001</strain>
    </source>
</reference>
<proteinExistence type="predicted"/>
<evidence type="ECO:0000313" key="2">
    <source>
        <dbReference type="Proteomes" id="UP001057452"/>
    </source>
</evidence>
<organism evidence="1 2">
    <name type="scientific">Chaenocephalus aceratus</name>
    <name type="common">Blackfin icefish</name>
    <name type="synonym">Chaenichthys aceratus</name>
    <dbReference type="NCBI Taxonomy" id="36190"/>
    <lineage>
        <taxon>Eukaryota</taxon>
        <taxon>Metazoa</taxon>
        <taxon>Chordata</taxon>
        <taxon>Craniata</taxon>
        <taxon>Vertebrata</taxon>
        <taxon>Euteleostomi</taxon>
        <taxon>Actinopterygii</taxon>
        <taxon>Neopterygii</taxon>
        <taxon>Teleostei</taxon>
        <taxon>Neoteleostei</taxon>
        <taxon>Acanthomorphata</taxon>
        <taxon>Eupercaria</taxon>
        <taxon>Perciformes</taxon>
        <taxon>Notothenioidei</taxon>
        <taxon>Channichthyidae</taxon>
        <taxon>Chaenocephalus</taxon>
    </lineage>
</organism>